<proteinExistence type="predicted"/>
<feature type="region of interest" description="Disordered" evidence="2">
    <location>
        <begin position="688"/>
        <end position="711"/>
    </location>
</feature>
<sequence length="907" mass="99090">MSIAAQGIRSLGFSRRRSGDDASNTSEEHGRAFRHGADSRAIQSSLDFRSRSETPCHSQISPDIRSVSPSPGKVRREAFTNVATELASPEAAVPSFFGQREGERALRSSQQIVPRRSYSNASSATAAAKPNDAKFWFTKAKAVYSCRPFSPKKKQGAPLKPKGPARRSASFASVWPITGIGDGVPHRQNVNLTNYSDDTVEDTVCKYETATVGGSSAVGSEGRPDDESSGQLDSAGCSFEQLASDTSAANAAANQSRYTACRSGIAAEHPHRYEPAESHVYTRIESGRIASTSSPSPPPRSPARYLPRRSKSVTDADIRPPFYPQPGIKDGESLLETLPQGGLYESTLEPPHDGSASRLRHAKSLTVVTLLGGDSDDEQRGRRQGRRRTWSSLQLGQSLRGDLEASPPSSPLGRSRSKTGKRSFTSKFGSSRHRKRSYLAGSDPSFRGVSEEHSRTSLDGTIAFETQLNAERSVRAWAAENRPPRKGMDLAIKAAADANAHLSTNYEKAKNKARQLQAQLERLTEISANLDRSLSAYEELTRGDQEVLQKLEDANDVTEGERMTTKRYEHMLTRVQEELSRLKGSVDTITKEVKAAERARAAVTQRQETGPTNPQTAEKAAVTQRQEGARAESVGAREALVRAKRELGGLHFAWHAQLDELKRENEENEEAVQYSVRRERMRQRILRELGKNGKPASSSQPGDVSGRALLPDGAPSDVKLASYEALTGLVGTRDVPSIISMYAERKENNEKLLEAKGRGEERLRRLKDERAELEVALKQVVYVDLGQAVGAQAGFKTEIQKKEDRLRRDQERTLAAERDISLVGTCLWQLLARIPDSSDALQGLPAAYFKDAAAAATPNPQTPAVAPRHAPRKSVAKGSLDAKHARMPRSPGGRENGRTAGGPRMRP</sequence>
<gene>
    <name evidence="3" type="ORF">KFL_000780180</name>
</gene>
<feature type="compositionally biased region" description="Basic and acidic residues" evidence="2">
    <location>
        <begin position="26"/>
        <end position="38"/>
    </location>
</feature>
<protein>
    <submittedName>
        <fullName evidence="3">Uncharacterized protein</fullName>
    </submittedName>
</protein>
<dbReference type="AlphaFoldDB" id="A0A1Y1HXV8"/>
<feature type="region of interest" description="Disordered" evidence="2">
    <location>
        <begin position="287"/>
        <end position="334"/>
    </location>
</feature>
<feature type="region of interest" description="Disordered" evidence="2">
    <location>
        <begin position="370"/>
        <end position="456"/>
    </location>
</feature>
<feature type="coiled-coil region" evidence="1">
    <location>
        <begin position="492"/>
        <end position="540"/>
    </location>
</feature>
<evidence type="ECO:0000256" key="2">
    <source>
        <dbReference type="SAM" id="MobiDB-lite"/>
    </source>
</evidence>
<reference evidence="3 4" key="1">
    <citation type="journal article" date="2014" name="Nat. Commun.">
        <title>Klebsormidium flaccidum genome reveals primary factors for plant terrestrial adaptation.</title>
        <authorList>
            <person name="Hori K."/>
            <person name="Maruyama F."/>
            <person name="Fujisawa T."/>
            <person name="Togashi T."/>
            <person name="Yamamoto N."/>
            <person name="Seo M."/>
            <person name="Sato S."/>
            <person name="Yamada T."/>
            <person name="Mori H."/>
            <person name="Tajima N."/>
            <person name="Moriyama T."/>
            <person name="Ikeuchi M."/>
            <person name="Watanabe M."/>
            <person name="Wada H."/>
            <person name="Kobayashi K."/>
            <person name="Saito M."/>
            <person name="Masuda T."/>
            <person name="Sasaki-Sekimoto Y."/>
            <person name="Mashiguchi K."/>
            <person name="Awai K."/>
            <person name="Shimojima M."/>
            <person name="Masuda S."/>
            <person name="Iwai M."/>
            <person name="Nobusawa T."/>
            <person name="Narise T."/>
            <person name="Kondo S."/>
            <person name="Saito H."/>
            <person name="Sato R."/>
            <person name="Murakawa M."/>
            <person name="Ihara Y."/>
            <person name="Oshima-Yamada Y."/>
            <person name="Ohtaka K."/>
            <person name="Satoh M."/>
            <person name="Sonobe K."/>
            <person name="Ishii M."/>
            <person name="Ohtani R."/>
            <person name="Kanamori-Sato M."/>
            <person name="Honoki R."/>
            <person name="Miyazaki D."/>
            <person name="Mochizuki H."/>
            <person name="Umetsu J."/>
            <person name="Higashi K."/>
            <person name="Shibata D."/>
            <person name="Kamiya Y."/>
            <person name="Sato N."/>
            <person name="Nakamura Y."/>
            <person name="Tabata S."/>
            <person name="Ida S."/>
            <person name="Kurokawa K."/>
            <person name="Ohta H."/>
        </authorList>
    </citation>
    <scope>NUCLEOTIDE SEQUENCE [LARGE SCALE GENOMIC DNA]</scope>
    <source>
        <strain evidence="3 4">NIES-2285</strain>
    </source>
</reference>
<feature type="compositionally biased region" description="Low complexity" evidence="2">
    <location>
        <begin position="855"/>
        <end position="867"/>
    </location>
</feature>
<evidence type="ECO:0000313" key="3">
    <source>
        <dbReference type="EMBL" id="GAQ81356.1"/>
    </source>
</evidence>
<name>A0A1Y1HXV8_KLENI</name>
<dbReference type="EMBL" id="DF237027">
    <property type="protein sequence ID" value="GAQ81356.1"/>
    <property type="molecule type" value="Genomic_DNA"/>
</dbReference>
<accession>A0A1Y1HXV8</accession>
<organism evidence="3 4">
    <name type="scientific">Klebsormidium nitens</name>
    <name type="common">Green alga</name>
    <name type="synonym">Ulothrix nitens</name>
    <dbReference type="NCBI Taxonomy" id="105231"/>
    <lineage>
        <taxon>Eukaryota</taxon>
        <taxon>Viridiplantae</taxon>
        <taxon>Streptophyta</taxon>
        <taxon>Klebsormidiophyceae</taxon>
        <taxon>Klebsormidiales</taxon>
        <taxon>Klebsormidiaceae</taxon>
        <taxon>Klebsormidium</taxon>
    </lineage>
</organism>
<evidence type="ECO:0000313" key="4">
    <source>
        <dbReference type="Proteomes" id="UP000054558"/>
    </source>
</evidence>
<feature type="region of interest" description="Disordered" evidence="2">
    <location>
        <begin position="1"/>
        <end position="73"/>
    </location>
</feature>
<keyword evidence="1" id="KW-0175">Coiled coil</keyword>
<feature type="region of interest" description="Disordered" evidence="2">
    <location>
        <begin position="602"/>
        <end position="631"/>
    </location>
</feature>
<feature type="region of interest" description="Disordered" evidence="2">
    <location>
        <begin position="342"/>
        <end position="361"/>
    </location>
</feature>
<feature type="region of interest" description="Disordered" evidence="2">
    <location>
        <begin position="213"/>
        <end position="234"/>
    </location>
</feature>
<keyword evidence="4" id="KW-1185">Reference proteome</keyword>
<feature type="coiled-coil region" evidence="1">
    <location>
        <begin position="749"/>
        <end position="819"/>
    </location>
</feature>
<feature type="region of interest" description="Disordered" evidence="2">
    <location>
        <begin position="855"/>
        <end position="907"/>
    </location>
</feature>
<dbReference type="Proteomes" id="UP000054558">
    <property type="component" value="Unassembled WGS sequence"/>
</dbReference>
<evidence type="ECO:0000256" key="1">
    <source>
        <dbReference type="SAM" id="Coils"/>
    </source>
</evidence>